<evidence type="ECO:0000313" key="2">
    <source>
        <dbReference type="EMBL" id="KAF2741308.1"/>
    </source>
</evidence>
<protein>
    <submittedName>
        <fullName evidence="2">Uncharacterized protein</fullName>
    </submittedName>
</protein>
<dbReference type="AlphaFoldDB" id="A0A9P4RCX5"/>
<dbReference type="EMBL" id="ML996097">
    <property type="protein sequence ID" value="KAF2741308.1"/>
    <property type="molecule type" value="Genomic_DNA"/>
</dbReference>
<feature type="compositionally biased region" description="Low complexity" evidence="1">
    <location>
        <begin position="99"/>
        <end position="112"/>
    </location>
</feature>
<accession>A0A9P4RCX5</accession>
<reference evidence="2" key="1">
    <citation type="journal article" date="2020" name="Stud. Mycol.">
        <title>101 Dothideomycetes genomes: a test case for predicting lifestyles and emergence of pathogens.</title>
        <authorList>
            <person name="Haridas S."/>
            <person name="Albert R."/>
            <person name="Binder M."/>
            <person name="Bloem J."/>
            <person name="Labutti K."/>
            <person name="Salamov A."/>
            <person name="Andreopoulos B."/>
            <person name="Baker S."/>
            <person name="Barry K."/>
            <person name="Bills G."/>
            <person name="Bluhm B."/>
            <person name="Cannon C."/>
            <person name="Castanera R."/>
            <person name="Culley D."/>
            <person name="Daum C."/>
            <person name="Ezra D."/>
            <person name="Gonzalez J."/>
            <person name="Henrissat B."/>
            <person name="Kuo A."/>
            <person name="Liang C."/>
            <person name="Lipzen A."/>
            <person name="Lutzoni F."/>
            <person name="Magnuson J."/>
            <person name="Mondo S."/>
            <person name="Nolan M."/>
            <person name="Ohm R."/>
            <person name="Pangilinan J."/>
            <person name="Park H.-J."/>
            <person name="Ramirez L."/>
            <person name="Alfaro M."/>
            <person name="Sun H."/>
            <person name="Tritt A."/>
            <person name="Yoshinaga Y."/>
            <person name="Zwiers L.-H."/>
            <person name="Turgeon B."/>
            <person name="Goodwin S."/>
            <person name="Spatafora J."/>
            <person name="Crous P."/>
            <person name="Grigoriev I."/>
        </authorList>
    </citation>
    <scope>NUCLEOTIDE SEQUENCE</scope>
    <source>
        <strain evidence="2">CBS 125425</strain>
    </source>
</reference>
<feature type="region of interest" description="Disordered" evidence="1">
    <location>
        <begin position="89"/>
        <end position="117"/>
    </location>
</feature>
<keyword evidence="3" id="KW-1185">Reference proteome</keyword>
<evidence type="ECO:0000313" key="3">
    <source>
        <dbReference type="Proteomes" id="UP000799444"/>
    </source>
</evidence>
<evidence type="ECO:0000256" key="1">
    <source>
        <dbReference type="SAM" id="MobiDB-lite"/>
    </source>
</evidence>
<sequence>MLSDLDSPTSPISPNSPPSGYFSIVPSLFAHYSAETPSTTRRTTFSCDIFSEPTNPLLALRELPLHYQPSHSIMDASRIFELQITAAHPRSATNSGQDSPPASSLNSSASSSQDTTPPLTFCCCRCRRGSITRSYMVQVGLNSYYCNHCASMVGYNSG</sequence>
<gene>
    <name evidence="2" type="ORF">EJ04DRAFT_558034</name>
</gene>
<dbReference type="OrthoDB" id="3920481at2759"/>
<organism evidence="2 3">
    <name type="scientific">Polyplosphaeria fusca</name>
    <dbReference type="NCBI Taxonomy" id="682080"/>
    <lineage>
        <taxon>Eukaryota</taxon>
        <taxon>Fungi</taxon>
        <taxon>Dikarya</taxon>
        <taxon>Ascomycota</taxon>
        <taxon>Pezizomycotina</taxon>
        <taxon>Dothideomycetes</taxon>
        <taxon>Pleosporomycetidae</taxon>
        <taxon>Pleosporales</taxon>
        <taxon>Tetraplosphaeriaceae</taxon>
        <taxon>Polyplosphaeria</taxon>
    </lineage>
</organism>
<name>A0A9P4RCX5_9PLEO</name>
<proteinExistence type="predicted"/>
<comment type="caution">
    <text evidence="2">The sequence shown here is derived from an EMBL/GenBank/DDBJ whole genome shotgun (WGS) entry which is preliminary data.</text>
</comment>
<dbReference type="Proteomes" id="UP000799444">
    <property type="component" value="Unassembled WGS sequence"/>
</dbReference>